<comment type="caution">
    <text evidence="2">The sequence shown here is derived from an EMBL/GenBank/DDBJ whole genome shotgun (WGS) entry which is preliminary data.</text>
</comment>
<evidence type="ECO:0000313" key="2">
    <source>
        <dbReference type="EMBL" id="KAJ1133165.1"/>
    </source>
</evidence>
<dbReference type="Proteomes" id="UP001066276">
    <property type="component" value="Chromosome 7"/>
</dbReference>
<sequence length="116" mass="12550">MRRTSQGEVNSPPPGSDVHEIAPHPRLLQEQGRPDGSWKLSRRPGEGWCEVQGPGPALRASWDTGSREQCRALGLGYREPRAVQSHGARIQGAESSAGPWGYRELRAMQGHGATGS</sequence>
<feature type="region of interest" description="Disordered" evidence="1">
    <location>
        <begin position="1"/>
        <end position="52"/>
    </location>
</feature>
<keyword evidence="3" id="KW-1185">Reference proteome</keyword>
<dbReference type="EMBL" id="JANPWB010000011">
    <property type="protein sequence ID" value="KAJ1133165.1"/>
    <property type="molecule type" value="Genomic_DNA"/>
</dbReference>
<gene>
    <name evidence="2" type="ORF">NDU88_011462</name>
</gene>
<proteinExistence type="predicted"/>
<protein>
    <submittedName>
        <fullName evidence="2">Uncharacterized protein</fullName>
    </submittedName>
</protein>
<name>A0AAV7Q1R4_PLEWA</name>
<organism evidence="2 3">
    <name type="scientific">Pleurodeles waltl</name>
    <name type="common">Iberian ribbed newt</name>
    <dbReference type="NCBI Taxonomy" id="8319"/>
    <lineage>
        <taxon>Eukaryota</taxon>
        <taxon>Metazoa</taxon>
        <taxon>Chordata</taxon>
        <taxon>Craniata</taxon>
        <taxon>Vertebrata</taxon>
        <taxon>Euteleostomi</taxon>
        <taxon>Amphibia</taxon>
        <taxon>Batrachia</taxon>
        <taxon>Caudata</taxon>
        <taxon>Salamandroidea</taxon>
        <taxon>Salamandridae</taxon>
        <taxon>Pleurodelinae</taxon>
        <taxon>Pleurodeles</taxon>
    </lineage>
</organism>
<accession>A0AAV7Q1R4</accession>
<reference evidence="2" key="1">
    <citation type="journal article" date="2022" name="bioRxiv">
        <title>Sequencing and chromosome-scale assembly of the giantPleurodeles waltlgenome.</title>
        <authorList>
            <person name="Brown T."/>
            <person name="Elewa A."/>
            <person name="Iarovenko S."/>
            <person name="Subramanian E."/>
            <person name="Araus A.J."/>
            <person name="Petzold A."/>
            <person name="Susuki M."/>
            <person name="Suzuki K.-i.T."/>
            <person name="Hayashi T."/>
            <person name="Toyoda A."/>
            <person name="Oliveira C."/>
            <person name="Osipova E."/>
            <person name="Leigh N.D."/>
            <person name="Simon A."/>
            <person name="Yun M.H."/>
        </authorList>
    </citation>
    <scope>NUCLEOTIDE SEQUENCE</scope>
    <source>
        <strain evidence="2">20211129_DDA</strain>
        <tissue evidence="2">Liver</tissue>
    </source>
</reference>
<evidence type="ECO:0000313" key="3">
    <source>
        <dbReference type="Proteomes" id="UP001066276"/>
    </source>
</evidence>
<evidence type="ECO:0000256" key="1">
    <source>
        <dbReference type="SAM" id="MobiDB-lite"/>
    </source>
</evidence>
<dbReference type="AlphaFoldDB" id="A0AAV7Q1R4"/>